<dbReference type="AlphaFoldDB" id="A0A5J6LDT1"/>
<dbReference type="KEGG" id="nik:F5I99_10295"/>
<proteinExistence type="predicted"/>
<evidence type="ECO:0000313" key="2">
    <source>
        <dbReference type="EMBL" id="QEW06864.1"/>
    </source>
</evidence>
<keyword evidence="1" id="KW-1133">Transmembrane helix</keyword>
<evidence type="ECO:0000313" key="3">
    <source>
        <dbReference type="Proteomes" id="UP000325606"/>
    </source>
</evidence>
<accession>A0A5J6LDT1</accession>
<dbReference type="EMBL" id="CP044222">
    <property type="protein sequence ID" value="QEW06864.1"/>
    <property type="molecule type" value="Genomic_DNA"/>
</dbReference>
<reference evidence="2 3" key="1">
    <citation type="submission" date="2019-09" db="EMBL/GenBank/DDBJ databases">
        <title>Nitrincola iocasae sp. nov., a bacterium isolated from the sediment collected at a cold seep field in South China Sea.</title>
        <authorList>
            <person name="Zhang H."/>
            <person name="Wang H."/>
            <person name="Li C."/>
        </authorList>
    </citation>
    <scope>NUCLEOTIDE SEQUENCE [LARGE SCALE GENOMIC DNA]</scope>
    <source>
        <strain evidence="2 3">KXZD1103</strain>
    </source>
</reference>
<evidence type="ECO:0000256" key="1">
    <source>
        <dbReference type="SAM" id="Phobius"/>
    </source>
</evidence>
<keyword evidence="3" id="KW-1185">Reference proteome</keyword>
<protein>
    <submittedName>
        <fullName evidence="2">NAD synthetase</fullName>
    </submittedName>
</protein>
<dbReference type="Proteomes" id="UP000325606">
    <property type="component" value="Chromosome"/>
</dbReference>
<feature type="transmembrane region" description="Helical" evidence="1">
    <location>
        <begin position="98"/>
        <end position="119"/>
    </location>
</feature>
<name>A0A5J6LDT1_9GAMM</name>
<keyword evidence="1" id="KW-0812">Transmembrane</keyword>
<dbReference type="RefSeq" id="WP_151055720.1">
    <property type="nucleotide sequence ID" value="NZ_CP044222.1"/>
</dbReference>
<gene>
    <name evidence="2" type="ORF">F5I99_10295</name>
</gene>
<sequence>MTTSLFPIQTSFDQRALRNRLSVTLDEQKLFKVIDEDPDLIGAGVIFIDNRGTVVILREFEPICSFKPVNVVLREPPRHYTADAYVAEVRDNNRENRLVYEATGTTLACGAAVLGWLVLVSSGVAVTFTGGASGILTAMAYGAASASTAQCLIGARRTYNEQIEPQRNDDMDSEEWYQNTMMALDVISLAGATAAGLVTIKGIKLLKANGIPIRKTLEGLSRQERRRLSREIARANAPGISNRTLKVMERSGQIERRYSNAALRNTTLLQIKDALGAGLSFTGSAIGGNIKLLAIAIVREE</sequence>
<organism evidence="2 3">
    <name type="scientific">Nitrincola iocasae</name>
    <dbReference type="NCBI Taxonomy" id="2614693"/>
    <lineage>
        <taxon>Bacteria</taxon>
        <taxon>Pseudomonadati</taxon>
        <taxon>Pseudomonadota</taxon>
        <taxon>Gammaproteobacteria</taxon>
        <taxon>Oceanospirillales</taxon>
        <taxon>Oceanospirillaceae</taxon>
        <taxon>Nitrincola</taxon>
    </lineage>
</organism>
<keyword evidence="1" id="KW-0472">Membrane</keyword>